<organism evidence="2 3">
    <name type="scientific">Phanerochaete carnosa (strain HHB-10118-sp)</name>
    <name type="common">White-rot fungus</name>
    <name type="synonym">Peniophora carnosa</name>
    <dbReference type="NCBI Taxonomy" id="650164"/>
    <lineage>
        <taxon>Eukaryota</taxon>
        <taxon>Fungi</taxon>
        <taxon>Dikarya</taxon>
        <taxon>Basidiomycota</taxon>
        <taxon>Agaricomycotina</taxon>
        <taxon>Agaricomycetes</taxon>
        <taxon>Polyporales</taxon>
        <taxon>Phanerochaetaceae</taxon>
        <taxon>Phanerochaete</taxon>
    </lineage>
</organism>
<dbReference type="KEGG" id="pco:PHACADRAFT_208581"/>
<name>K5WX45_PHACS</name>
<dbReference type="PANTHER" id="PTHR28006:SF1">
    <property type="entry name" value="MONOPOLIN COMPLEX SUBUNIT CSM1"/>
    <property type="match status" value="1"/>
</dbReference>
<accession>K5WX45</accession>
<dbReference type="AlphaFoldDB" id="K5WX45"/>
<dbReference type="RefSeq" id="XP_007395399.1">
    <property type="nucleotide sequence ID" value="XM_007395337.1"/>
</dbReference>
<dbReference type="GO" id="GO:1990644">
    <property type="term" value="F:microtubule site clamp"/>
    <property type="evidence" value="ECO:0007669"/>
    <property type="project" value="TreeGrafter"/>
</dbReference>
<feature type="region of interest" description="Disordered" evidence="1">
    <location>
        <begin position="181"/>
        <end position="210"/>
    </location>
</feature>
<dbReference type="InterPro" id="IPR040349">
    <property type="entry name" value="Csm1/Pcs1"/>
</dbReference>
<dbReference type="GO" id="GO:0045144">
    <property type="term" value="P:meiotic sister chromatid segregation"/>
    <property type="evidence" value="ECO:0007669"/>
    <property type="project" value="TreeGrafter"/>
</dbReference>
<gene>
    <name evidence="2" type="ORF">PHACADRAFT_208581</name>
</gene>
<dbReference type="GeneID" id="18912771"/>
<dbReference type="InParanoid" id="K5WX45"/>
<dbReference type="OrthoDB" id="3216420at2759"/>
<reference evidence="2 3" key="1">
    <citation type="journal article" date="2012" name="BMC Genomics">
        <title>Comparative genomics of the white-rot fungi, Phanerochaete carnosa and P. chrysosporium, to elucidate the genetic basis of the distinct wood types they colonize.</title>
        <authorList>
            <person name="Suzuki H."/>
            <person name="MacDonald J."/>
            <person name="Syed K."/>
            <person name="Salamov A."/>
            <person name="Hori C."/>
            <person name="Aerts A."/>
            <person name="Henrissat B."/>
            <person name="Wiebenga A."/>
            <person name="vanKuyk P.A."/>
            <person name="Barry K."/>
            <person name="Lindquist E."/>
            <person name="LaButti K."/>
            <person name="Lapidus A."/>
            <person name="Lucas S."/>
            <person name="Coutinho P."/>
            <person name="Gong Y."/>
            <person name="Samejima M."/>
            <person name="Mahadevan R."/>
            <person name="Abou-Zaid M."/>
            <person name="de Vries R.P."/>
            <person name="Igarashi K."/>
            <person name="Yadav J.S."/>
            <person name="Grigoriev I.V."/>
            <person name="Master E.R."/>
        </authorList>
    </citation>
    <scope>NUCLEOTIDE SEQUENCE [LARGE SCALE GENOMIC DNA]</scope>
    <source>
        <strain evidence="2 3">HHB-10118-sp</strain>
    </source>
</reference>
<dbReference type="GO" id="GO:0051315">
    <property type="term" value="P:attachment of mitotic spindle microtubules to kinetochore"/>
    <property type="evidence" value="ECO:0007669"/>
    <property type="project" value="TreeGrafter"/>
</dbReference>
<dbReference type="GO" id="GO:0072686">
    <property type="term" value="C:mitotic spindle"/>
    <property type="evidence" value="ECO:0007669"/>
    <property type="project" value="TreeGrafter"/>
</dbReference>
<dbReference type="EMBL" id="JH930472">
    <property type="protein sequence ID" value="EKM55052.1"/>
    <property type="molecule type" value="Genomic_DNA"/>
</dbReference>
<feature type="region of interest" description="Disordered" evidence="1">
    <location>
        <begin position="1"/>
        <end position="50"/>
    </location>
</feature>
<evidence type="ECO:0000313" key="2">
    <source>
        <dbReference type="EMBL" id="EKM55052.1"/>
    </source>
</evidence>
<dbReference type="GO" id="GO:0005730">
    <property type="term" value="C:nucleolus"/>
    <property type="evidence" value="ECO:0007669"/>
    <property type="project" value="TreeGrafter"/>
</dbReference>
<dbReference type="GO" id="GO:0033551">
    <property type="term" value="C:monopolin complex"/>
    <property type="evidence" value="ECO:0007669"/>
    <property type="project" value="InterPro"/>
</dbReference>
<keyword evidence="3" id="KW-1185">Reference proteome</keyword>
<sequence length="360" mass="41480">MEVDGVQVVEPQRTKAEPRPKPRPVAKPPNKAQTRPSRENATNEALERENARLRKQLEEVTSHRERLVKQVQEALQIRQTEPEQKLQECIVQYDATIRAQEQLIEEQTAKLARYGAVSQSNPAVQFLSREAVNEEKKNLDAKTKQLENVIKEKDAKINQLERKYQELEQQLDFESRMHKEYQAKNPPASKLNGGPRAGHTSSPPDPLQGEVTKLYEDCTNLLITKVTSLPSPYPSWPDLKEYTFNCTYTYIDATKTEESSSGGNPTLQFNIRAMWFPKTALDPDNRPQPASRDELEAKCQYWPLNLELESAQFRERLDFFRESFVFSRDQMSVFIRTLGARLAATQSNEDEEEIDQIIDE</sequence>
<dbReference type="STRING" id="650164.K5WX45"/>
<protein>
    <recommendedName>
        <fullName evidence="4">Monopolin complex subunit Csm1/Pcs1 C-terminal domain-containing protein</fullName>
    </recommendedName>
</protein>
<evidence type="ECO:0000313" key="3">
    <source>
        <dbReference type="Proteomes" id="UP000008370"/>
    </source>
</evidence>
<feature type="compositionally biased region" description="Polar residues" evidence="1">
    <location>
        <begin position="33"/>
        <end position="43"/>
    </location>
</feature>
<proteinExistence type="predicted"/>
<dbReference type="Proteomes" id="UP000008370">
    <property type="component" value="Unassembled WGS sequence"/>
</dbReference>
<dbReference type="CDD" id="cd23787">
    <property type="entry name" value="RWD_CSM1"/>
    <property type="match status" value="1"/>
</dbReference>
<dbReference type="HOGENOM" id="CLU_042819_1_0_1"/>
<evidence type="ECO:0008006" key="4">
    <source>
        <dbReference type="Google" id="ProtNLM"/>
    </source>
</evidence>
<evidence type="ECO:0000256" key="1">
    <source>
        <dbReference type="SAM" id="MobiDB-lite"/>
    </source>
</evidence>
<dbReference type="GO" id="GO:0034506">
    <property type="term" value="C:chromosome, centromeric core domain"/>
    <property type="evidence" value="ECO:0007669"/>
    <property type="project" value="TreeGrafter"/>
</dbReference>
<dbReference type="PANTHER" id="PTHR28006">
    <property type="entry name" value="MONOPOLIN COMPLEX SUBUNIT CSM1"/>
    <property type="match status" value="1"/>
</dbReference>